<dbReference type="Pfam" id="PF23728">
    <property type="entry name" value="Tubby_C_like"/>
    <property type="match status" value="1"/>
</dbReference>
<proteinExistence type="predicted"/>
<feature type="transmembrane region" description="Helical" evidence="1">
    <location>
        <begin position="29"/>
        <end position="49"/>
    </location>
</feature>
<feature type="domain" description="Tubby C-terminal" evidence="2">
    <location>
        <begin position="72"/>
        <end position="202"/>
    </location>
</feature>
<dbReference type="RefSeq" id="WP_124565166.1">
    <property type="nucleotide sequence ID" value="NZ_JARRRY010000013.1"/>
</dbReference>
<evidence type="ECO:0000259" key="2">
    <source>
        <dbReference type="Pfam" id="PF23728"/>
    </source>
</evidence>
<organism evidence="3 4">
    <name type="scientific">Ectobacillus antri</name>
    <dbReference type="NCBI Taxonomy" id="2486280"/>
    <lineage>
        <taxon>Bacteria</taxon>
        <taxon>Bacillati</taxon>
        <taxon>Bacillota</taxon>
        <taxon>Bacilli</taxon>
        <taxon>Bacillales</taxon>
        <taxon>Bacillaceae</taxon>
        <taxon>Ectobacillus</taxon>
    </lineage>
</organism>
<reference evidence="3 4" key="1">
    <citation type="submission" date="2023-04" db="EMBL/GenBank/DDBJ databases">
        <title>Ectobacillus antri isolated from activated sludge.</title>
        <authorList>
            <person name="Yan P."/>
            <person name="Liu X."/>
        </authorList>
    </citation>
    <scope>NUCLEOTIDE SEQUENCE [LARGE SCALE GENOMIC DNA]</scope>
    <source>
        <strain evidence="3 4">C18H</strain>
    </source>
</reference>
<gene>
    <name evidence="3" type="ORF">P6P90_12615</name>
</gene>
<dbReference type="EMBL" id="JARULN010000013">
    <property type="protein sequence ID" value="MDG5754806.1"/>
    <property type="molecule type" value="Genomic_DNA"/>
</dbReference>
<name>A0ABT6H8X7_9BACI</name>
<accession>A0ABT6H8X7</accession>
<sequence length="233" mass="27468">MGRLLLLFVVGAIAMTARFFILGVYDWEQMLTLLLFPAGALVLFFIRLWELHQEARYVPKSTQNVWHTYTREKYATNVKILYKGTEQIATYQRFYRHWWQKVVTMILEGEGKWYMNLSFTMQDNSQITFVEQQSSIWKANEMWHIVRDGEIIGSVKTDYSLKNAVKLQEGLFLQLGDTTYYYKSFGIGSKTEVLREGTVIATGKRITRWEYSFDGEDLPLVMTYILFNYVFSQ</sequence>
<dbReference type="InterPro" id="IPR056944">
    <property type="entry name" value="Tubby_C-like"/>
</dbReference>
<evidence type="ECO:0000256" key="1">
    <source>
        <dbReference type="SAM" id="Phobius"/>
    </source>
</evidence>
<keyword evidence="4" id="KW-1185">Reference proteome</keyword>
<keyword evidence="1" id="KW-1133">Transmembrane helix</keyword>
<keyword evidence="1" id="KW-0472">Membrane</keyword>
<evidence type="ECO:0000313" key="3">
    <source>
        <dbReference type="EMBL" id="MDG5754806.1"/>
    </source>
</evidence>
<comment type="caution">
    <text evidence="3">The sequence shown here is derived from an EMBL/GenBank/DDBJ whole genome shotgun (WGS) entry which is preliminary data.</text>
</comment>
<dbReference type="Proteomes" id="UP001218246">
    <property type="component" value="Unassembled WGS sequence"/>
</dbReference>
<keyword evidence="1" id="KW-0812">Transmembrane</keyword>
<protein>
    <recommendedName>
        <fullName evidence="2">Tubby C-terminal domain-containing protein</fullName>
    </recommendedName>
</protein>
<evidence type="ECO:0000313" key="4">
    <source>
        <dbReference type="Proteomes" id="UP001218246"/>
    </source>
</evidence>